<dbReference type="STRING" id="1125876.SAMN05443292_1339"/>
<protein>
    <submittedName>
        <fullName evidence="3">Outer membrane protein beta-barrel domain-containing protein</fullName>
    </submittedName>
</protein>
<sequence>MKKIPLFLMLTFSCCLSAQHFKYGVSGDFHKGSIVNVHDASKGKYGGGLGGFVQWPLVENDVFDSAYLYLEPHVDFNTQGEIAKAENEIQKYSSNYVSMSVYFRFFFHQGNMKRDLFLFAGPRVEYLVSYKRDTSQFYEDAYYKFNLDNKVNRLNYGVTVGTGLQISQQWEAFLRYDRGFAKFYSDNPANTYNRLLAIGLNYYIKSNW</sequence>
<evidence type="ECO:0000313" key="3">
    <source>
        <dbReference type="EMBL" id="SFI09788.1"/>
    </source>
</evidence>
<proteinExistence type="predicted"/>
<accession>A0A1I3FEZ1</accession>
<evidence type="ECO:0000313" key="4">
    <source>
        <dbReference type="Proteomes" id="UP000198931"/>
    </source>
</evidence>
<feature type="chain" id="PRO_5011555246" evidence="1">
    <location>
        <begin position="19"/>
        <end position="208"/>
    </location>
</feature>
<reference evidence="3 4" key="1">
    <citation type="submission" date="2016-10" db="EMBL/GenBank/DDBJ databases">
        <authorList>
            <person name="de Groot N.N."/>
        </authorList>
    </citation>
    <scope>NUCLEOTIDE SEQUENCE [LARGE SCALE GENOMIC DNA]</scope>
    <source>
        <strain evidence="3 4">DSM 26000</strain>
    </source>
</reference>
<dbReference type="EMBL" id="FOQT01000002">
    <property type="protein sequence ID" value="SFI09788.1"/>
    <property type="molecule type" value="Genomic_DNA"/>
</dbReference>
<feature type="signal peptide" evidence="1">
    <location>
        <begin position="1"/>
        <end position="18"/>
    </location>
</feature>
<evidence type="ECO:0000259" key="2">
    <source>
        <dbReference type="Pfam" id="PF13568"/>
    </source>
</evidence>
<dbReference type="RefSeq" id="WP_090079363.1">
    <property type="nucleotide sequence ID" value="NZ_FOQT01000002.1"/>
</dbReference>
<feature type="domain" description="Outer membrane protein beta-barrel" evidence="2">
    <location>
        <begin position="22"/>
        <end position="183"/>
    </location>
</feature>
<dbReference type="Pfam" id="PF13568">
    <property type="entry name" value="OMP_b-brl_2"/>
    <property type="match status" value="1"/>
</dbReference>
<organism evidence="3 4">
    <name type="scientific">Halpernia frigidisoli</name>
    <dbReference type="NCBI Taxonomy" id="1125876"/>
    <lineage>
        <taxon>Bacteria</taxon>
        <taxon>Pseudomonadati</taxon>
        <taxon>Bacteroidota</taxon>
        <taxon>Flavobacteriia</taxon>
        <taxon>Flavobacteriales</taxon>
        <taxon>Weeksellaceae</taxon>
        <taxon>Chryseobacterium group</taxon>
        <taxon>Halpernia</taxon>
    </lineage>
</organism>
<keyword evidence="4" id="KW-1185">Reference proteome</keyword>
<dbReference type="AlphaFoldDB" id="A0A1I3FEZ1"/>
<gene>
    <name evidence="3" type="ORF">SAMN05443292_1339</name>
</gene>
<evidence type="ECO:0000256" key="1">
    <source>
        <dbReference type="SAM" id="SignalP"/>
    </source>
</evidence>
<keyword evidence="1" id="KW-0732">Signal</keyword>
<dbReference type="InterPro" id="IPR025665">
    <property type="entry name" value="Beta-barrel_OMP_2"/>
</dbReference>
<dbReference type="Proteomes" id="UP000198931">
    <property type="component" value="Unassembled WGS sequence"/>
</dbReference>
<dbReference type="OrthoDB" id="1244151at2"/>
<name>A0A1I3FEZ1_9FLAO</name>